<dbReference type="Proteomes" id="UP001492541">
    <property type="component" value="Chromosome"/>
</dbReference>
<dbReference type="InterPro" id="IPR019092">
    <property type="entry name" value="SSO2081-like_dom"/>
</dbReference>
<accession>A0ABZ3H2J6</accession>
<proteinExistence type="predicted"/>
<name>A0ABZ3H2J6_GEOAI</name>
<organism evidence="2 3">
    <name type="scientific">Geoglobus acetivorans</name>
    <dbReference type="NCBI Taxonomy" id="565033"/>
    <lineage>
        <taxon>Archaea</taxon>
        <taxon>Methanobacteriati</taxon>
        <taxon>Methanobacteriota</taxon>
        <taxon>Archaeoglobi</taxon>
        <taxon>Archaeoglobales</taxon>
        <taxon>Archaeoglobaceae</taxon>
        <taxon>Geoglobus</taxon>
    </lineage>
</organism>
<feature type="domain" description="CRISPR system ring nuclease SSO2081-like" evidence="1">
    <location>
        <begin position="12"/>
        <end position="200"/>
    </location>
</feature>
<reference evidence="2 3" key="1">
    <citation type="submission" date="2021-11" db="EMBL/GenBank/DDBJ databases">
        <title>Whole genome of Geoglobus acetivorans.</title>
        <authorList>
            <person name="Liu D."/>
        </authorList>
    </citation>
    <scope>NUCLEOTIDE SEQUENCE [LARGE SCALE GENOMIC DNA]</scope>
    <source>
        <strain evidence="2 3">SBH6</strain>
    </source>
</reference>
<keyword evidence="3" id="KW-1185">Reference proteome</keyword>
<evidence type="ECO:0000313" key="2">
    <source>
        <dbReference type="EMBL" id="XAT63028.1"/>
    </source>
</evidence>
<dbReference type="InterPro" id="IPR019848">
    <property type="entry name" value="CRISPR-assoc_prot_Csx14"/>
</dbReference>
<dbReference type="Pfam" id="PF09623">
    <property type="entry name" value="Cas_NE0113"/>
    <property type="match status" value="1"/>
</dbReference>
<evidence type="ECO:0000259" key="1">
    <source>
        <dbReference type="Pfam" id="PF09623"/>
    </source>
</evidence>
<protein>
    <submittedName>
        <fullName evidence="2">CRISPR-associated protein Csx14</fullName>
    </submittedName>
</protein>
<dbReference type="NCBIfam" id="TIGR03642">
    <property type="entry name" value="cas_csx14"/>
    <property type="match status" value="1"/>
</dbReference>
<sequence>MRVAVIATLGMSPPVVTAFVDYIGKVSDLVVMTTADEKVKQGYELVRVAMKSKYPGTRIHEVEIPFEDVTTEEQNFEFMRIAGKTIKDQKKKFGSDVVYLNVAGGRKNMCITLSLLGQFLSVDGIFHVVSPDVKIVNETLENLRLDIERMYFSESDEEKMEIYREKERYFDALMFPRDYRVIRIPTVPIPEDYMMRLVDVLYNRKLDSLTYSDRELLLRHGLIEKFGSRYLVTDFGKKFAEVLIR</sequence>
<dbReference type="GeneID" id="90449449"/>
<dbReference type="EMBL" id="CP087714">
    <property type="protein sequence ID" value="XAT63028.1"/>
    <property type="molecule type" value="Genomic_DNA"/>
</dbReference>
<evidence type="ECO:0000313" key="3">
    <source>
        <dbReference type="Proteomes" id="UP001492541"/>
    </source>
</evidence>
<dbReference type="RefSeq" id="WP_193808186.1">
    <property type="nucleotide sequence ID" value="NZ_CP087714.1"/>
</dbReference>
<gene>
    <name evidence="2" type="ORF">LPQ35_07130</name>
</gene>